<dbReference type="GO" id="GO:0046983">
    <property type="term" value="F:protein dimerization activity"/>
    <property type="evidence" value="ECO:0007669"/>
    <property type="project" value="InterPro"/>
</dbReference>
<dbReference type="SUPFAM" id="SSF47459">
    <property type="entry name" value="HLH, helix-loop-helix DNA-binding domain"/>
    <property type="match status" value="1"/>
</dbReference>
<dbReference type="EMBL" id="GQ165860">
    <property type="protein sequence ID" value="ADG57846.1"/>
    <property type="molecule type" value="mRNA"/>
</dbReference>
<dbReference type="SMART" id="SM00353">
    <property type="entry name" value="HLH"/>
    <property type="match status" value="1"/>
</dbReference>
<comment type="similarity">
    <text evidence="1">Belongs to the bHLH protein family.</text>
</comment>
<reference evidence="6" key="1">
    <citation type="submission" date="2009-05" db="EMBL/GenBank/DDBJ databases">
        <authorList>
            <person name="Huang M."/>
            <person name="He Q."/>
            <person name="Zhang L."/>
            <person name="Cui S."/>
            <person name="Wang M."/>
            <person name="Zhou Y."/>
        </authorList>
    </citation>
    <scope>NUCLEOTIDE SEQUENCE</scope>
</reference>
<dbReference type="GO" id="GO:0010052">
    <property type="term" value="P:guard cell differentiation"/>
    <property type="evidence" value="ECO:0007669"/>
    <property type="project" value="InterPro"/>
</dbReference>
<sequence length="161" mass="18139">ARGKSCKNKEEVENQRMTHITVERNRRKLMNEHLSVLRSMMPPGYVYRGDQASIVGGAINFVKELEQLLQTLEAQRRTKHHLNFADSFKFSHCSSDGSNKTINTTTTTANSNNNNATETISKKQTAVADIEVNMVESHANLKVLSRRHAKQLLKMVASLQS</sequence>
<dbReference type="GO" id="GO:0003677">
    <property type="term" value="F:DNA binding"/>
    <property type="evidence" value="ECO:0007669"/>
    <property type="project" value="UniProtKB-KW"/>
</dbReference>
<feature type="non-terminal residue" evidence="6">
    <location>
        <position position="1"/>
    </location>
</feature>
<dbReference type="AlphaFoldDB" id="D6MJZ9"/>
<evidence type="ECO:0000313" key="6">
    <source>
        <dbReference type="EMBL" id="ADG57846.1"/>
    </source>
</evidence>
<organism evidence="6">
    <name type="scientific">Lycoris longituba</name>
    <dbReference type="NCBI Taxonomy" id="272140"/>
    <lineage>
        <taxon>Eukaryota</taxon>
        <taxon>Viridiplantae</taxon>
        <taxon>Streptophyta</taxon>
        <taxon>Embryophyta</taxon>
        <taxon>Tracheophyta</taxon>
        <taxon>Spermatophyta</taxon>
        <taxon>Magnoliopsida</taxon>
        <taxon>Liliopsida</taxon>
        <taxon>Asparagales</taxon>
        <taxon>Amaryllidaceae</taxon>
        <taxon>Amaryllidoideae</taxon>
        <taxon>Lycoris</taxon>
    </lineage>
</organism>
<keyword evidence="4" id="KW-0804">Transcription</keyword>
<evidence type="ECO:0000256" key="2">
    <source>
        <dbReference type="ARBA" id="ARBA00023015"/>
    </source>
</evidence>
<evidence type="ECO:0000256" key="4">
    <source>
        <dbReference type="ARBA" id="ARBA00023163"/>
    </source>
</evidence>
<evidence type="ECO:0000256" key="3">
    <source>
        <dbReference type="ARBA" id="ARBA00023125"/>
    </source>
</evidence>
<dbReference type="Pfam" id="PF00010">
    <property type="entry name" value="HLH"/>
    <property type="match status" value="1"/>
</dbReference>
<accession>D6MJZ9</accession>
<dbReference type="Gene3D" id="4.10.280.10">
    <property type="entry name" value="Helix-loop-helix DNA-binding domain"/>
    <property type="match status" value="1"/>
</dbReference>
<evidence type="ECO:0000259" key="5">
    <source>
        <dbReference type="PROSITE" id="PS50888"/>
    </source>
</evidence>
<keyword evidence="3" id="KW-0238">DNA-binding</keyword>
<dbReference type="PANTHER" id="PTHR46684:SF6">
    <property type="entry name" value="TRANSCRIPTION FACTOR FAMA"/>
    <property type="match status" value="1"/>
</dbReference>
<evidence type="ECO:0000256" key="1">
    <source>
        <dbReference type="ARBA" id="ARBA00005510"/>
    </source>
</evidence>
<keyword evidence="2" id="KW-0805">Transcription regulation</keyword>
<feature type="domain" description="BHLH" evidence="5">
    <location>
        <begin position="14"/>
        <end position="65"/>
    </location>
</feature>
<name>D6MJZ9_9ASPA</name>
<proteinExistence type="evidence at transcript level"/>
<dbReference type="GO" id="GO:0003700">
    <property type="term" value="F:DNA-binding transcription factor activity"/>
    <property type="evidence" value="ECO:0007669"/>
    <property type="project" value="InterPro"/>
</dbReference>
<feature type="non-terminal residue" evidence="6">
    <location>
        <position position="161"/>
    </location>
</feature>
<reference evidence="6" key="2">
    <citation type="journal article" date="2010" name="Genomics">
        <title>Analysis of floral transcription factors from Lycoris longituba.</title>
        <authorList>
            <person name="He Q.L."/>
            <person name="Cui S.J."/>
            <person name="Gu J.L."/>
            <person name="Zhang H."/>
            <person name="Wang M.X."/>
            <person name="Zhou Y."/>
            <person name="Zhang L."/>
            <person name="Huang M.R."/>
        </authorList>
    </citation>
    <scope>NUCLEOTIDE SEQUENCE</scope>
</reference>
<dbReference type="InterPro" id="IPR044283">
    <property type="entry name" value="FAMA/SPEECHLESS/MUTE-like"/>
</dbReference>
<dbReference type="InterPro" id="IPR011598">
    <property type="entry name" value="bHLH_dom"/>
</dbReference>
<dbReference type="PANTHER" id="PTHR46684">
    <property type="entry name" value="TRANSCRIPTION FACTOR FAMA"/>
    <property type="match status" value="1"/>
</dbReference>
<protein>
    <submittedName>
        <fullName evidence="6">Transcription factor</fullName>
    </submittedName>
</protein>
<dbReference type="PROSITE" id="PS50888">
    <property type="entry name" value="BHLH"/>
    <property type="match status" value="1"/>
</dbReference>
<dbReference type="InterPro" id="IPR036638">
    <property type="entry name" value="HLH_DNA-bd_sf"/>
</dbReference>